<dbReference type="AlphaFoldDB" id="W9RPY3"/>
<sequence length="211" mass="24322">MEQNYIHHDLQYVTTVIPPVAVIYDGVSDKQQGGRLPSPQPDVEVKLTIRCRKKETYIQQKAGVIFGESTILEQTEEDKETTLMPRTLLLSDLKCIHLSLMFLSPALSNLEIELHHQNDVIAKVMRRAHEVEAEIEKERNRRALLVPIIVNVTRSIIQWLCLKCMNDIWRIRSMKDTIKGSRKKETIKSVSGMTQYSYELVFITIFEDAGL</sequence>
<keyword evidence="2" id="KW-1185">Reference proteome</keyword>
<reference evidence="2" key="1">
    <citation type="submission" date="2013-01" db="EMBL/GenBank/DDBJ databases">
        <title>Draft Genome Sequence of a Mulberry Tree, Morus notabilis C.K. Schneid.</title>
        <authorList>
            <person name="He N."/>
            <person name="Zhao S."/>
        </authorList>
    </citation>
    <scope>NUCLEOTIDE SEQUENCE</scope>
</reference>
<organism evidence="1 2">
    <name type="scientific">Morus notabilis</name>
    <dbReference type="NCBI Taxonomy" id="981085"/>
    <lineage>
        <taxon>Eukaryota</taxon>
        <taxon>Viridiplantae</taxon>
        <taxon>Streptophyta</taxon>
        <taxon>Embryophyta</taxon>
        <taxon>Tracheophyta</taxon>
        <taxon>Spermatophyta</taxon>
        <taxon>Magnoliopsida</taxon>
        <taxon>eudicotyledons</taxon>
        <taxon>Gunneridae</taxon>
        <taxon>Pentapetalae</taxon>
        <taxon>rosids</taxon>
        <taxon>fabids</taxon>
        <taxon>Rosales</taxon>
        <taxon>Moraceae</taxon>
        <taxon>Moreae</taxon>
        <taxon>Morus</taxon>
    </lineage>
</organism>
<evidence type="ECO:0000313" key="2">
    <source>
        <dbReference type="Proteomes" id="UP000030645"/>
    </source>
</evidence>
<dbReference type="Proteomes" id="UP000030645">
    <property type="component" value="Unassembled WGS sequence"/>
</dbReference>
<dbReference type="EMBL" id="KE344492">
    <property type="protein sequence ID" value="EXB63837.1"/>
    <property type="molecule type" value="Genomic_DNA"/>
</dbReference>
<protein>
    <submittedName>
        <fullName evidence="1">Uncharacterized protein</fullName>
    </submittedName>
</protein>
<evidence type="ECO:0000313" key="1">
    <source>
        <dbReference type="EMBL" id="EXB63837.1"/>
    </source>
</evidence>
<proteinExistence type="predicted"/>
<gene>
    <name evidence="1" type="ORF">L484_021110</name>
</gene>
<name>W9RPY3_9ROSA</name>
<accession>W9RPY3</accession>